<feature type="domain" description="Glycosyltransferase 2-like" evidence="1">
    <location>
        <begin position="14"/>
        <end position="122"/>
    </location>
</feature>
<protein>
    <recommendedName>
        <fullName evidence="1">Glycosyltransferase 2-like domain-containing protein</fullName>
    </recommendedName>
</protein>
<dbReference type="OrthoDB" id="9813495at2"/>
<dbReference type="SUPFAM" id="SSF53448">
    <property type="entry name" value="Nucleotide-diphospho-sugar transferases"/>
    <property type="match status" value="1"/>
</dbReference>
<proteinExistence type="predicted"/>
<dbReference type="RefSeq" id="WP_006104468.1">
    <property type="nucleotide sequence ID" value="NZ_DS989864.1"/>
</dbReference>
<dbReference type="Pfam" id="PF00535">
    <property type="entry name" value="Glycos_transf_2"/>
    <property type="match status" value="1"/>
</dbReference>
<dbReference type="AlphaFoldDB" id="B4VZW3"/>
<dbReference type="eggNOG" id="COG1216">
    <property type="taxonomic scope" value="Bacteria"/>
</dbReference>
<dbReference type="Proteomes" id="UP000003835">
    <property type="component" value="Unassembled WGS sequence"/>
</dbReference>
<organism evidence="2 3">
    <name type="scientific">Coleofasciculus chthonoplastes PCC 7420</name>
    <dbReference type="NCBI Taxonomy" id="118168"/>
    <lineage>
        <taxon>Bacteria</taxon>
        <taxon>Bacillati</taxon>
        <taxon>Cyanobacteriota</taxon>
        <taxon>Cyanophyceae</taxon>
        <taxon>Coleofasciculales</taxon>
        <taxon>Coleofasciculaceae</taxon>
        <taxon>Coleofasciculus</taxon>
    </lineage>
</organism>
<evidence type="ECO:0000259" key="1">
    <source>
        <dbReference type="Pfam" id="PF00535"/>
    </source>
</evidence>
<dbReference type="STRING" id="118168.MC7420_3557"/>
<dbReference type="InterPro" id="IPR029044">
    <property type="entry name" value="Nucleotide-diphossugar_trans"/>
</dbReference>
<dbReference type="EMBL" id="DS989864">
    <property type="protein sequence ID" value="EDX72485.1"/>
    <property type="molecule type" value="Genomic_DNA"/>
</dbReference>
<dbReference type="PANTHER" id="PTHR43179">
    <property type="entry name" value="RHAMNOSYLTRANSFERASE WBBL"/>
    <property type="match status" value="1"/>
</dbReference>
<dbReference type="Gene3D" id="3.90.550.10">
    <property type="entry name" value="Spore Coat Polysaccharide Biosynthesis Protein SpsA, Chain A"/>
    <property type="match status" value="1"/>
</dbReference>
<dbReference type="InterPro" id="IPR001173">
    <property type="entry name" value="Glyco_trans_2-like"/>
</dbReference>
<reference evidence="2 3" key="1">
    <citation type="submission" date="2008-07" db="EMBL/GenBank/DDBJ databases">
        <authorList>
            <person name="Tandeau de Marsac N."/>
            <person name="Ferriera S."/>
            <person name="Johnson J."/>
            <person name="Kravitz S."/>
            <person name="Beeson K."/>
            <person name="Sutton G."/>
            <person name="Rogers Y.-H."/>
            <person name="Friedman R."/>
            <person name="Frazier M."/>
            <person name="Venter J.C."/>
        </authorList>
    </citation>
    <scope>NUCLEOTIDE SEQUENCE [LARGE SCALE GENOMIC DNA]</scope>
    <source>
        <strain evidence="2 3">PCC 7420</strain>
    </source>
</reference>
<gene>
    <name evidence="2" type="ORF">MC7420_3557</name>
</gene>
<name>B4VZW3_9CYAN</name>
<dbReference type="PANTHER" id="PTHR43179:SF7">
    <property type="entry name" value="RHAMNOSYLTRANSFERASE WBBL"/>
    <property type="match status" value="1"/>
</dbReference>
<evidence type="ECO:0000313" key="3">
    <source>
        <dbReference type="Proteomes" id="UP000003835"/>
    </source>
</evidence>
<dbReference type="HOGENOM" id="CLU_023845_4_1_3"/>
<sequence length="280" mass="32355">MIYLLTVNYYSTQLIEKLIHSIPIHLNISYQIVIVNNSPDDIAVRRLHIKSFQILEANTNLGFGKACNLGLNWIYTQNSDAIVWMINPDTYLPENTLEKVFTFFQSHPEISILGTLIYTPSGDIWFAGGRFVPQFGAILSTDLLSSDPEATYIPSDWVSGCSLLLNLHHFKTCPQFDPAYFLYYEDFDFCRRYAMQGHRIAITSHLAVIHQPSSITNRNIVQKYKHSTYSYLLTLERYTNKWILLMRFGRLFFHTFILLILKPQTALGKLAGIFYYSSPK</sequence>
<keyword evidence="3" id="KW-1185">Reference proteome</keyword>
<accession>B4VZW3</accession>
<evidence type="ECO:0000313" key="2">
    <source>
        <dbReference type="EMBL" id="EDX72485.1"/>
    </source>
</evidence>